<gene>
    <name evidence="2" type="ORF">CIRG_09977</name>
</gene>
<evidence type="ECO:0000313" key="3">
    <source>
        <dbReference type="Proteomes" id="UP000054565"/>
    </source>
</evidence>
<name>A0A0J6Y342_COCIT</name>
<feature type="region of interest" description="Disordered" evidence="1">
    <location>
        <begin position="226"/>
        <end position="251"/>
    </location>
</feature>
<proteinExistence type="predicted"/>
<dbReference type="EMBL" id="DS028102">
    <property type="protein sequence ID" value="KMP02155.1"/>
    <property type="molecule type" value="Genomic_DNA"/>
</dbReference>
<organism evidence="2 3">
    <name type="scientific">Coccidioides immitis RMSCC 2394</name>
    <dbReference type="NCBI Taxonomy" id="404692"/>
    <lineage>
        <taxon>Eukaryota</taxon>
        <taxon>Fungi</taxon>
        <taxon>Dikarya</taxon>
        <taxon>Ascomycota</taxon>
        <taxon>Pezizomycotina</taxon>
        <taxon>Eurotiomycetes</taxon>
        <taxon>Eurotiomycetidae</taxon>
        <taxon>Onygenales</taxon>
        <taxon>Onygenaceae</taxon>
        <taxon>Coccidioides</taxon>
    </lineage>
</organism>
<sequence length="349" mass="38092">MSGLKVNIQPELARCENTPNRWFAGYGVPRTLNSSLNFEPGTKAARVDPRTRVAQGLNAGSSIRVAVLCRQRSHGLNFPVAFANAYPQATMTARWAMWAPRAWPRPIIARITRSLGAYPTADAVSPLVKGKSQKAPRLDGRPEEAGNDQGLRSPLLPASSDNSETGKPAYMAKTDKVLYLIGERPGAKGCRSRRNSFIPQQLCLRAALPFAHGTSDRLPRKSHEFGCCSRSHSNPCSKAHADGTTRHHRSIDPPNIALADRFLPRAFKFVPGSDVAGIIPPPPPRLKPVGLRRTRDHTRRHSNWGGGSKHSGSITPRIIISAVPTKAKETHSANIKFRDHAKNCEAGNL</sequence>
<dbReference type="AlphaFoldDB" id="A0A0J6Y342"/>
<dbReference type="Proteomes" id="UP000054565">
    <property type="component" value="Unassembled WGS sequence"/>
</dbReference>
<protein>
    <submittedName>
        <fullName evidence="2">Uncharacterized protein</fullName>
    </submittedName>
</protein>
<feature type="region of interest" description="Disordered" evidence="1">
    <location>
        <begin position="127"/>
        <end position="167"/>
    </location>
</feature>
<evidence type="ECO:0000256" key="1">
    <source>
        <dbReference type="SAM" id="MobiDB-lite"/>
    </source>
</evidence>
<evidence type="ECO:0000313" key="2">
    <source>
        <dbReference type="EMBL" id="KMP02155.1"/>
    </source>
</evidence>
<reference evidence="3" key="1">
    <citation type="journal article" date="2010" name="Genome Res.">
        <title>Population genomic sequencing of Coccidioides fungi reveals recent hybridization and transposon control.</title>
        <authorList>
            <person name="Neafsey D.E."/>
            <person name="Barker B.M."/>
            <person name="Sharpton T.J."/>
            <person name="Stajich J.E."/>
            <person name="Park D.J."/>
            <person name="Whiston E."/>
            <person name="Hung C.-Y."/>
            <person name="McMahan C."/>
            <person name="White J."/>
            <person name="Sykes S."/>
            <person name="Heiman D."/>
            <person name="Young S."/>
            <person name="Zeng Q."/>
            <person name="Abouelleil A."/>
            <person name="Aftuck L."/>
            <person name="Bessette D."/>
            <person name="Brown A."/>
            <person name="FitzGerald M."/>
            <person name="Lui A."/>
            <person name="Macdonald J.P."/>
            <person name="Priest M."/>
            <person name="Orbach M.J."/>
            <person name="Galgiani J.N."/>
            <person name="Kirkland T.N."/>
            <person name="Cole G.T."/>
            <person name="Birren B.W."/>
            <person name="Henn M.R."/>
            <person name="Taylor J.W."/>
            <person name="Rounsley S.D."/>
        </authorList>
    </citation>
    <scope>NUCLEOTIDE SEQUENCE [LARGE SCALE GENOMIC DNA]</scope>
    <source>
        <strain evidence="3">RMSCC 2394</strain>
    </source>
</reference>
<accession>A0A0J6Y342</accession>